<dbReference type="EMBL" id="PDCK01000042">
    <property type="protein sequence ID" value="PRQ36193.1"/>
    <property type="molecule type" value="Genomic_DNA"/>
</dbReference>
<sequence length="62" mass="7342">MVVKEKGCVGIKKKWRWKVGYKIKRKCRDDLVVKEKGCVGIKKWRWKVGCHVVLDGERIKND</sequence>
<gene>
    <name evidence="1" type="ORF">RchiOBHm_Chr4g0388731</name>
</gene>
<dbReference type="AlphaFoldDB" id="A0A2P6QPU9"/>
<reference evidence="1 2" key="1">
    <citation type="journal article" date="2018" name="Nat. Genet.">
        <title>The Rosa genome provides new insights in the design of modern roses.</title>
        <authorList>
            <person name="Bendahmane M."/>
        </authorList>
    </citation>
    <scope>NUCLEOTIDE SEQUENCE [LARGE SCALE GENOMIC DNA]</scope>
    <source>
        <strain evidence="2">cv. Old Blush</strain>
    </source>
</reference>
<organism evidence="1 2">
    <name type="scientific">Rosa chinensis</name>
    <name type="common">China rose</name>
    <dbReference type="NCBI Taxonomy" id="74649"/>
    <lineage>
        <taxon>Eukaryota</taxon>
        <taxon>Viridiplantae</taxon>
        <taxon>Streptophyta</taxon>
        <taxon>Embryophyta</taxon>
        <taxon>Tracheophyta</taxon>
        <taxon>Spermatophyta</taxon>
        <taxon>Magnoliopsida</taxon>
        <taxon>eudicotyledons</taxon>
        <taxon>Gunneridae</taxon>
        <taxon>Pentapetalae</taxon>
        <taxon>rosids</taxon>
        <taxon>fabids</taxon>
        <taxon>Rosales</taxon>
        <taxon>Rosaceae</taxon>
        <taxon>Rosoideae</taxon>
        <taxon>Rosoideae incertae sedis</taxon>
        <taxon>Rosa</taxon>
    </lineage>
</organism>
<dbReference type="Proteomes" id="UP000238479">
    <property type="component" value="Chromosome 4"/>
</dbReference>
<accession>A0A2P6QPU9</accession>
<keyword evidence="2" id="KW-1185">Reference proteome</keyword>
<protein>
    <submittedName>
        <fullName evidence="1">Uncharacterized protein</fullName>
    </submittedName>
</protein>
<proteinExistence type="predicted"/>
<comment type="caution">
    <text evidence="1">The sequence shown here is derived from an EMBL/GenBank/DDBJ whole genome shotgun (WGS) entry which is preliminary data.</text>
</comment>
<evidence type="ECO:0000313" key="2">
    <source>
        <dbReference type="Proteomes" id="UP000238479"/>
    </source>
</evidence>
<dbReference type="Gramene" id="PRQ36193">
    <property type="protein sequence ID" value="PRQ36193"/>
    <property type="gene ID" value="RchiOBHm_Chr4g0388731"/>
</dbReference>
<name>A0A2P6QPU9_ROSCH</name>
<evidence type="ECO:0000313" key="1">
    <source>
        <dbReference type="EMBL" id="PRQ36193.1"/>
    </source>
</evidence>